<keyword evidence="2" id="KW-1185">Reference proteome</keyword>
<sequence>MMADSSFFSSALWIFIVFRHLQHCRPTFHHSRISRKSLTSSISSLLTKSQQQLPSASAITLPRRVFYAAAWGVLWRMSLSRSRSCMDGWNGQLC</sequence>
<evidence type="ECO:0000313" key="1">
    <source>
        <dbReference type="EMBL" id="KAF2876175.1"/>
    </source>
</evidence>
<accession>A0A7C8MGS2</accession>
<gene>
    <name evidence="1" type="ORF">BDV95DRAFT_560187</name>
</gene>
<dbReference type="EMBL" id="JAADJZ010000003">
    <property type="protein sequence ID" value="KAF2876175.1"/>
    <property type="molecule type" value="Genomic_DNA"/>
</dbReference>
<evidence type="ECO:0000313" key="2">
    <source>
        <dbReference type="Proteomes" id="UP000481861"/>
    </source>
</evidence>
<comment type="caution">
    <text evidence="1">The sequence shown here is derived from an EMBL/GenBank/DDBJ whole genome shotgun (WGS) entry which is preliminary data.</text>
</comment>
<dbReference type="AlphaFoldDB" id="A0A7C8MGS2"/>
<name>A0A7C8MGS2_9PLEO</name>
<dbReference type="Proteomes" id="UP000481861">
    <property type="component" value="Unassembled WGS sequence"/>
</dbReference>
<protein>
    <submittedName>
        <fullName evidence="1">Uncharacterized protein</fullName>
    </submittedName>
</protein>
<organism evidence="1 2">
    <name type="scientific">Massariosphaeria phaeospora</name>
    <dbReference type="NCBI Taxonomy" id="100035"/>
    <lineage>
        <taxon>Eukaryota</taxon>
        <taxon>Fungi</taxon>
        <taxon>Dikarya</taxon>
        <taxon>Ascomycota</taxon>
        <taxon>Pezizomycotina</taxon>
        <taxon>Dothideomycetes</taxon>
        <taxon>Pleosporomycetidae</taxon>
        <taxon>Pleosporales</taxon>
        <taxon>Pleosporales incertae sedis</taxon>
        <taxon>Massariosphaeria</taxon>
    </lineage>
</organism>
<proteinExistence type="predicted"/>
<reference evidence="1 2" key="1">
    <citation type="submission" date="2020-01" db="EMBL/GenBank/DDBJ databases">
        <authorList>
            <consortium name="DOE Joint Genome Institute"/>
            <person name="Haridas S."/>
            <person name="Albert R."/>
            <person name="Binder M."/>
            <person name="Bloem J."/>
            <person name="Labutti K."/>
            <person name="Salamov A."/>
            <person name="Andreopoulos B."/>
            <person name="Baker S.E."/>
            <person name="Barry K."/>
            <person name="Bills G."/>
            <person name="Bluhm B.H."/>
            <person name="Cannon C."/>
            <person name="Castanera R."/>
            <person name="Culley D.E."/>
            <person name="Daum C."/>
            <person name="Ezra D."/>
            <person name="Gonzalez J.B."/>
            <person name="Henrissat B."/>
            <person name="Kuo A."/>
            <person name="Liang C."/>
            <person name="Lipzen A."/>
            <person name="Lutzoni F."/>
            <person name="Magnuson J."/>
            <person name="Mondo S."/>
            <person name="Nolan M."/>
            <person name="Ohm R."/>
            <person name="Pangilinan J."/>
            <person name="Park H.-J.H."/>
            <person name="Ramirez L."/>
            <person name="Alfaro M."/>
            <person name="Sun H."/>
            <person name="Tritt A."/>
            <person name="Yoshinaga Y."/>
            <person name="Zwiers L.-H.L."/>
            <person name="Turgeon B.G."/>
            <person name="Goodwin S.B."/>
            <person name="Spatafora J.W."/>
            <person name="Crous P.W."/>
            <person name="Grigoriev I.V."/>
        </authorList>
    </citation>
    <scope>NUCLEOTIDE SEQUENCE [LARGE SCALE GENOMIC DNA]</scope>
    <source>
        <strain evidence="1 2">CBS 611.86</strain>
    </source>
</reference>